<keyword evidence="1" id="KW-0645">Protease</keyword>
<dbReference type="PROSITE" id="PS01302">
    <property type="entry name" value="UPF0758"/>
    <property type="match status" value="1"/>
</dbReference>
<accession>A0A0F9T5D4</accession>
<dbReference type="PANTHER" id="PTHR30471:SF3">
    <property type="entry name" value="UPF0758 PROTEIN YEES-RELATED"/>
    <property type="match status" value="1"/>
</dbReference>
<dbReference type="PANTHER" id="PTHR30471">
    <property type="entry name" value="DNA REPAIR PROTEIN RADC"/>
    <property type="match status" value="1"/>
</dbReference>
<evidence type="ECO:0000313" key="7">
    <source>
        <dbReference type="EMBL" id="KKN70142.1"/>
    </source>
</evidence>
<dbReference type="EMBL" id="LAZR01000410">
    <property type="protein sequence ID" value="KKN70142.1"/>
    <property type="molecule type" value="Genomic_DNA"/>
</dbReference>
<dbReference type="Gene3D" id="3.40.140.10">
    <property type="entry name" value="Cytidine Deaminase, domain 2"/>
    <property type="match status" value="1"/>
</dbReference>
<protein>
    <recommendedName>
        <fullName evidence="6">MPN domain-containing protein</fullName>
    </recommendedName>
</protein>
<evidence type="ECO:0000256" key="2">
    <source>
        <dbReference type="ARBA" id="ARBA00022723"/>
    </source>
</evidence>
<evidence type="ECO:0000256" key="1">
    <source>
        <dbReference type="ARBA" id="ARBA00022670"/>
    </source>
</evidence>
<dbReference type="InterPro" id="IPR037518">
    <property type="entry name" value="MPN"/>
</dbReference>
<evidence type="ECO:0000256" key="4">
    <source>
        <dbReference type="ARBA" id="ARBA00022833"/>
    </source>
</evidence>
<feature type="domain" description="MPN" evidence="6">
    <location>
        <begin position="27"/>
        <end position="151"/>
    </location>
</feature>
<organism evidence="7">
    <name type="scientific">marine sediment metagenome</name>
    <dbReference type="NCBI Taxonomy" id="412755"/>
    <lineage>
        <taxon>unclassified sequences</taxon>
        <taxon>metagenomes</taxon>
        <taxon>ecological metagenomes</taxon>
    </lineage>
</organism>
<reference evidence="7" key="1">
    <citation type="journal article" date="2015" name="Nature">
        <title>Complex archaea that bridge the gap between prokaryotes and eukaryotes.</title>
        <authorList>
            <person name="Spang A."/>
            <person name="Saw J.H."/>
            <person name="Jorgensen S.L."/>
            <person name="Zaremba-Niedzwiedzka K."/>
            <person name="Martijn J."/>
            <person name="Lind A.E."/>
            <person name="van Eijk R."/>
            <person name="Schleper C."/>
            <person name="Guy L."/>
            <person name="Ettema T.J."/>
        </authorList>
    </citation>
    <scope>NUCLEOTIDE SEQUENCE</scope>
</reference>
<sequence length="151" mass="17374">MRKMTTYKDFVGELTANYRRTTRPTVQITHSKVAADFIRPYFDYVMDDHEEAKVIHVNHENMIVNVHHVSSGTDTATLIPVKTIIRDAILIKTTGIILVHNHPSGQTRFSKADIDISKKVETACSYFDIRFLDSMILTRESYRSMRDEGLL</sequence>
<keyword evidence="3" id="KW-0378">Hydrolase</keyword>
<dbReference type="InterPro" id="IPR001405">
    <property type="entry name" value="UPF0758"/>
</dbReference>
<dbReference type="AlphaFoldDB" id="A0A0F9T5D4"/>
<evidence type="ECO:0000256" key="5">
    <source>
        <dbReference type="ARBA" id="ARBA00023049"/>
    </source>
</evidence>
<dbReference type="InterPro" id="IPR025657">
    <property type="entry name" value="RadC_JAB"/>
</dbReference>
<dbReference type="PROSITE" id="PS50249">
    <property type="entry name" value="MPN"/>
    <property type="match status" value="1"/>
</dbReference>
<dbReference type="GO" id="GO:0008237">
    <property type="term" value="F:metallopeptidase activity"/>
    <property type="evidence" value="ECO:0007669"/>
    <property type="project" value="UniProtKB-KW"/>
</dbReference>
<proteinExistence type="predicted"/>
<dbReference type="InterPro" id="IPR020891">
    <property type="entry name" value="UPF0758_CS"/>
</dbReference>
<name>A0A0F9T5D4_9ZZZZ</name>
<gene>
    <name evidence="7" type="ORF">LCGC14_0433740</name>
</gene>
<evidence type="ECO:0000259" key="6">
    <source>
        <dbReference type="PROSITE" id="PS50249"/>
    </source>
</evidence>
<dbReference type="GO" id="GO:0046872">
    <property type="term" value="F:metal ion binding"/>
    <property type="evidence" value="ECO:0007669"/>
    <property type="project" value="UniProtKB-KW"/>
</dbReference>
<keyword evidence="5" id="KW-0482">Metalloprotease</keyword>
<dbReference type="Pfam" id="PF04002">
    <property type="entry name" value="RadC"/>
    <property type="match status" value="1"/>
</dbReference>
<evidence type="ECO:0000256" key="3">
    <source>
        <dbReference type="ARBA" id="ARBA00022801"/>
    </source>
</evidence>
<keyword evidence="4" id="KW-0862">Zinc</keyword>
<keyword evidence="2" id="KW-0479">Metal-binding</keyword>
<comment type="caution">
    <text evidence="7">The sequence shown here is derived from an EMBL/GenBank/DDBJ whole genome shotgun (WGS) entry which is preliminary data.</text>
</comment>
<dbReference type="GO" id="GO:0006508">
    <property type="term" value="P:proteolysis"/>
    <property type="evidence" value="ECO:0007669"/>
    <property type="project" value="UniProtKB-KW"/>
</dbReference>